<accession>A0A975K7F6</accession>
<organism evidence="2 3">
    <name type="scientific">Sphingobium phenoxybenzoativorans</name>
    <dbReference type="NCBI Taxonomy" id="1592790"/>
    <lineage>
        <taxon>Bacteria</taxon>
        <taxon>Pseudomonadati</taxon>
        <taxon>Pseudomonadota</taxon>
        <taxon>Alphaproteobacteria</taxon>
        <taxon>Sphingomonadales</taxon>
        <taxon>Sphingomonadaceae</taxon>
        <taxon>Sphingobium</taxon>
    </lineage>
</organism>
<dbReference type="SUPFAM" id="SSF54909">
    <property type="entry name" value="Dimeric alpha+beta barrel"/>
    <property type="match status" value="1"/>
</dbReference>
<dbReference type="Proteomes" id="UP000681425">
    <property type="component" value="Chromosome"/>
</dbReference>
<proteinExistence type="predicted"/>
<dbReference type="GO" id="GO:0016491">
    <property type="term" value="F:oxidoreductase activity"/>
    <property type="evidence" value="ECO:0007669"/>
    <property type="project" value="InterPro"/>
</dbReference>
<evidence type="ECO:0000313" key="3">
    <source>
        <dbReference type="Proteomes" id="UP000681425"/>
    </source>
</evidence>
<name>A0A975K7F6_9SPHN</name>
<protein>
    <submittedName>
        <fullName evidence="2">EthD domain-containing protein</fullName>
    </submittedName>
</protein>
<dbReference type="RefSeq" id="WP_212609292.1">
    <property type="nucleotide sequence ID" value="NZ_CP073910.1"/>
</dbReference>
<keyword evidence="3" id="KW-1185">Reference proteome</keyword>
<gene>
    <name evidence="2" type="ORF">KFK14_23040</name>
</gene>
<sequence>MFKLIITIKKKKGMTLEQFMHHYDKVHIPLCQKIMPVPLHLHRRNYILTDHPFYGYVGDNRAEASHEPAFDVITEAFYEDEAAARASMDALFDQVIGPQVMEDEKNFCEPGGVNFYVVEVHQTAIPWGA</sequence>
<evidence type="ECO:0000313" key="2">
    <source>
        <dbReference type="EMBL" id="QUT05779.1"/>
    </source>
</evidence>
<feature type="domain" description="EthD" evidence="1">
    <location>
        <begin position="11"/>
        <end position="110"/>
    </location>
</feature>
<dbReference type="KEGG" id="spph:KFK14_23040"/>
<evidence type="ECO:0000259" key="1">
    <source>
        <dbReference type="Pfam" id="PF07110"/>
    </source>
</evidence>
<reference evidence="2" key="1">
    <citation type="submission" date="2021-04" db="EMBL/GenBank/DDBJ databases">
        <title>Isolation of p-tert-butylphenol degrading bacteria Sphingobium phenoxybenzoativorans Tas13 from active sludge.</title>
        <authorList>
            <person name="Li Y."/>
        </authorList>
    </citation>
    <scope>NUCLEOTIDE SEQUENCE</scope>
    <source>
        <strain evidence="2">Tas13</strain>
    </source>
</reference>
<dbReference type="AlphaFoldDB" id="A0A975K7F6"/>
<dbReference type="InterPro" id="IPR009799">
    <property type="entry name" value="EthD_dom"/>
</dbReference>
<dbReference type="Gene3D" id="3.30.70.100">
    <property type="match status" value="1"/>
</dbReference>
<dbReference type="EMBL" id="CP073910">
    <property type="protein sequence ID" value="QUT05779.1"/>
    <property type="molecule type" value="Genomic_DNA"/>
</dbReference>
<dbReference type="InterPro" id="IPR011008">
    <property type="entry name" value="Dimeric_a/b-barrel"/>
</dbReference>
<dbReference type="Pfam" id="PF07110">
    <property type="entry name" value="EthD"/>
    <property type="match status" value="1"/>
</dbReference>